<proteinExistence type="predicted"/>
<sequence length="1196" mass="128778">MSKSTTSTVRDVETPEGIRIVSSQLRSTNLERDVIDAQLGPIYIGVRAQDMLDRVTAALEDRTRTRAWALTGPYGTGKSTQALLIAALLGRDAARRAEADRRLAAASTTLAERFAAARERCAPNGMIGAIATARRESLFDTLARALRNGAAQAWPTRRTPKSVTAALTDLDAPDAGSEHIIAAVRALCSDSPLLLVIDEFGKSLEHLAARGEFADGQADVFLLQELAEAGAGTRGLPLHLLTLQHLSFGDYASRATNLQSREWAKIQGRFEDITMTTHLGDAVHLIQRTLDHSEVSPEAATLIRNHAESAEQVWTAQGLDGVMAADADLFASVYPLHPLTVAVAPLLAGQIGQHDRSLTGFIASDEPHTVARFLAQHSRKAPSRASTVRLADVFDFFLGAGRTTLLASANASRWIEIDTRISEANGLPEDDQEVLKTIGLLNLVDASGALRASLDTVLFALTDPTDTADPQARQALWERIDGLIDRNFLVHREFSDEYRVWQGSDVDLGAEIQTLIERCDDHTAVNVVNRYLPVAVVAGRHSQSTGMLRHFITSASDAETGTVTGCQIGEPADGMLLFHFGDESTIPTVNSPLPVAVGISGDAKTVLAAARYLHALEELSYNDDYDAVARRELTERIAQANAELATRVAAAFTPNLLAPNWHLMAPNDNGTVQRPRGAEPLAARSLAGVVSAACDAIYPYTPEIRNEMLGRHQLTSQGAKARRELMEAMLTRPTQANLGIDGYGPERAMYGGVLQYLGLHQPVKTTSIVSLDTLVPYAFSAPKPESSLAPAWRALSELLAGSETPVSLDRVLHFFMAPPYGIKAGMAPLVVLATLLVGEQDLAVFEEGTYQPRLTPALIERMVKAPNTFAVKTINAGTGPRKQAINEIANLLDVGAPSSSRPGVRNAALLAVARELLDKVRVLSPYAQRTKNLSREADAVRTALREAREPDVLIFDALPAALGLPAVPVRGKADKQAAQQYAASLATALAEIADIDQRLQRTVITAIATAFRLPDGLSELRAGLAQHTEALLDVSLIEARLRGLITITHEATISDDQWLDMAVVRIAGRGMGDWRDTDAAAFPQQAAAMSKNLDRVGHLYQSEQLQEGTQPYSVRLLTLTGADGREDHARVHIPDALRDKAHELARTVLAEARDNLGAQGERILLAMLAEALISDAPAGTGADDDTQDLTEKKAVS</sequence>
<dbReference type="InterPro" id="IPR003593">
    <property type="entry name" value="AAA+_ATPase"/>
</dbReference>
<name>A0A1C4WGM6_MICEC</name>
<dbReference type="SMART" id="SM00382">
    <property type="entry name" value="AAA"/>
    <property type="match status" value="1"/>
</dbReference>
<reference evidence="4" key="1">
    <citation type="submission" date="2016-06" db="EMBL/GenBank/DDBJ databases">
        <authorList>
            <person name="Varghese N."/>
            <person name="Submissions Spin"/>
        </authorList>
    </citation>
    <scope>NUCLEOTIDE SEQUENCE [LARGE SCALE GENOMIC DNA]</scope>
    <source>
        <strain evidence="4">DSM 43816</strain>
    </source>
</reference>
<feature type="region of interest" description="Disordered" evidence="1">
    <location>
        <begin position="1177"/>
        <end position="1196"/>
    </location>
</feature>
<protein>
    <submittedName>
        <fullName evidence="3">AAA ATPase domain-containing protein</fullName>
    </submittedName>
</protein>
<dbReference type="OrthoDB" id="856045at2"/>
<gene>
    <name evidence="3" type="ORF">GA0070618_2176</name>
</gene>
<evidence type="ECO:0000259" key="2">
    <source>
        <dbReference type="SMART" id="SM00382"/>
    </source>
</evidence>
<evidence type="ECO:0000256" key="1">
    <source>
        <dbReference type="SAM" id="MobiDB-lite"/>
    </source>
</evidence>
<feature type="domain" description="AAA+ ATPase" evidence="2">
    <location>
        <begin position="64"/>
        <end position="439"/>
    </location>
</feature>
<evidence type="ECO:0000313" key="3">
    <source>
        <dbReference type="EMBL" id="SCE95340.1"/>
    </source>
</evidence>
<dbReference type="Proteomes" id="UP000198253">
    <property type="component" value="Chromosome I"/>
</dbReference>
<organism evidence="3 4">
    <name type="scientific">Micromonospora echinospora</name>
    <name type="common">Micromonospora purpurea</name>
    <dbReference type="NCBI Taxonomy" id="1877"/>
    <lineage>
        <taxon>Bacteria</taxon>
        <taxon>Bacillati</taxon>
        <taxon>Actinomycetota</taxon>
        <taxon>Actinomycetes</taxon>
        <taxon>Micromonosporales</taxon>
        <taxon>Micromonosporaceae</taxon>
        <taxon>Micromonospora</taxon>
    </lineage>
</organism>
<accession>A0A1C4WGM6</accession>
<evidence type="ECO:0000313" key="4">
    <source>
        <dbReference type="Proteomes" id="UP000198253"/>
    </source>
</evidence>
<keyword evidence="4" id="KW-1185">Reference proteome</keyword>
<dbReference type="SUPFAM" id="SSF52540">
    <property type="entry name" value="P-loop containing nucleoside triphosphate hydrolases"/>
    <property type="match status" value="1"/>
</dbReference>
<dbReference type="InterPro" id="IPR027417">
    <property type="entry name" value="P-loop_NTPase"/>
</dbReference>
<dbReference type="AlphaFoldDB" id="A0A1C4WGM6"/>
<dbReference type="InParanoid" id="A0A1C4WGM6"/>
<dbReference type="EMBL" id="LT607413">
    <property type="protein sequence ID" value="SCE95340.1"/>
    <property type="molecule type" value="Genomic_DNA"/>
</dbReference>